<evidence type="ECO:0000313" key="1">
    <source>
        <dbReference type="EMBL" id="JAH76448.1"/>
    </source>
</evidence>
<proteinExistence type="predicted"/>
<organism evidence="1">
    <name type="scientific">Anguilla anguilla</name>
    <name type="common">European freshwater eel</name>
    <name type="synonym">Muraena anguilla</name>
    <dbReference type="NCBI Taxonomy" id="7936"/>
    <lineage>
        <taxon>Eukaryota</taxon>
        <taxon>Metazoa</taxon>
        <taxon>Chordata</taxon>
        <taxon>Craniata</taxon>
        <taxon>Vertebrata</taxon>
        <taxon>Euteleostomi</taxon>
        <taxon>Actinopterygii</taxon>
        <taxon>Neopterygii</taxon>
        <taxon>Teleostei</taxon>
        <taxon>Anguilliformes</taxon>
        <taxon>Anguillidae</taxon>
        <taxon>Anguilla</taxon>
    </lineage>
</organism>
<accession>A0A0E9VGV6</accession>
<protein>
    <submittedName>
        <fullName evidence="1">Uncharacterized protein</fullName>
    </submittedName>
</protein>
<dbReference type="AlphaFoldDB" id="A0A0E9VGV6"/>
<sequence>MTICACILYSCYQKQFRISCGGLIIMPASFPAQDVGNLAWRDA</sequence>
<reference evidence="1" key="1">
    <citation type="submission" date="2014-11" db="EMBL/GenBank/DDBJ databases">
        <authorList>
            <person name="Amaro Gonzalez C."/>
        </authorList>
    </citation>
    <scope>NUCLEOTIDE SEQUENCE</scope>
</reference>
<reference evidence="1" key="2">
    <citation type="journal article" date="2015" name="Fish Shellfish Immunol.">
        <title>Early steps in the European eel (Anguilla anguilla)-Vibrio vulnificus interaction in the gills: Role of the RtxA13 toxin.</title>
        <authorList>
            <person name="Callol A."/>
            <person name="Pajuelo D."/>
            <person name="Ebbesson L."/>
            <person name="Teles M."/>
            <person name="MacKenzie S."/>
            <person name="Amaro C."/>
        </authorList>
    </citation>
    <scope>NUCLEOTIDE SEQUENCE</scope>
</reference>
<dbReference type="EMBL" id="GBXM01032129">
    <property type="protein sequence ID" value="JAH76448.1"/>
    <property type="molecule type" value="Transcribed_RNA"/>
</dbReference>
<name>A0A0E9VGV6_ANGAN</name>